<evidence type="ECO:0000256" key="1">
    <source>
        <dbReference type="ARBA" id="ARBA00001947"/>
    </source>
</evidence>
<dbReference type="Gene3D" id="1.10.390.10">
    <property type="entry name" value="Neutral Protease Domain 2"/>
    <property type="match status" value="1"/>
</dbReference>
<dbReference type="SUPFAM" id="SSF55486">
    <property type="entry name" value="Metalloproteases ('zincins'), catalytic domain"/>
    <property type="match status" value="1"/>
</dbReference>
<dbReference type="PRINTS" id="PR00999">
    <property type="entry name" value="FUNGALYSIN"/>
</dbReference>
<evidence type="ECO:0000313" key="15">
    <source>
        <dbReference type="EMBL" id="RFF30755.1"/>
    </source>
</evidence>
<feature type="region of interest" description="Disordered" evidence="12">
    <location>
        <begin position="288"/>
        <end position="343"/>
    </location>
</feature>
<dbReference type="CDD" id="cd09596">
    <property type="entry name" value="M36"/>
    <property type="match status" value="1"/>
</dbReference>
<evidence type="ECO:0000313" key="16">
    <source>
        <dbReference type="Proteomes" id="UP000260351"/>
    </source>
</evidence>
<evidence type="ECO:0000256" key="5">
    <source>
        <dbReference type="ARBA" id="ARBA00022670"/>
    </source>
</evidence>
<dbReference type="InterPro" id="IPR036116">
    <property type="entry name" value="FN3_sf"/>
</dbReference>
<comment type="cofactor">
    <cofactor evidence="1">
        <name>Zn(2+)</name>
        <dbReference type="ChEBI" id="CHEBI:29105"/>
    </cofactor>
</comment>
<dbReference type="OrthoDB" id="614750at2"/>
<keyword evidence="4" id="KW-0964">Secreted</keyword>
<dbReference type="Gene3D" id="3.10.170.10">
    <property type="match status" value="1"/>
</dbReference>
<dbReference type="GO" id="GO:0005615">
    <property type="term" value="C:extracellular space"/>
    <property type="evidence" value="ECO:0007669"/>
    <property type="project" value="InterPro"/>
</dbReference>
<dbReference type="Pfam" id="PF02128">
    <property type="entry name" value="Peptidase_M36"/>
    <property type="match status" value="1"/>
</dbReference>
<protein>
    <recommendedName>
        <fullName evidence="14">FTP domain-containing protein</fullName>
    </recommendedName>
</protein>
<sequence>MISSFSRTALVAVLLGACLAASLAVAGDAPSNLSPRHAAAVDTALRHIEQSLDAMGLVSTDTDDLVVSDVYASRHNRVVHVYFQQRFRGIEVYNALINVNILPSGQVFHSGSRAEGRLEERRLATDPVIDALAAVNQAAHAVGLTATEPVVQIERSMGADRHTVFSKAGIALEPIEARLVYFDDGKTGLRLAWQVDIYERSAQHYWVSFVDAESGDLLERRDFVVHDRWDGAHDHQGGKAVSGDTGSAPARAGDPAPLPLSAADGSQYRVFEMPKGHPDDGARTLVGEPAHEPASPYGWHDTNGVDGPEYTITRGNNAHAYQDRGNNDASVGDEPDGGASLSFDFPLDLGQEPDQYIDAAVTNLFYWNNLHHDLIYVRGFDEAAGNFQVTNYSGDGVGGDAVRAEAQDGSGTNNANFYTPPDGSAPRMQMYTWDTTTPGRDGDLDSGIVLHEYGHGISIRQTGGPSTSSCLSGSEQAGEGWSDWQTLVYTAQAGHGRTTNRGVGTYALGQPVDGPGIRAYPYNTDMGVDPRTYADTQSATPPHGVGSIWTAILWEVYWNLVDEYGFNPDFFADWDQGGNLLAMQLVNDGLKLQPCNPGFVDARDAILAADQALTGGANQCLLWEGFAKRGLGFSASQGSSGSNGDNVEAFDLPAECEFGTATPSEAMACAGQPVDFTIALGSAWSAPVSLSASGHPGTAAFSQNPVSAPGDSILTIDNTGGEAAGAYNITVDGTDGSENEQFPLVLELFEQSPGGAVPDAPADGAGNVPFQPTFSWAAAPGAAGYLIEVATDAGFVNTVYSETVEGTVHQTSSALAADTTHYWRVQALNPCGSAAASPTYSFTTASSSLICGGSVDFESGIPGDWTVTDDSPSGDGIVWVTSEDVECDTGNNTSGSGTAACADSDYAGSGSPAYDTSLVTPPIDLSGVTSAELTASVFFRYYDVSQMSIEIWNGSGWDVAWSADADATADVTLDLDTYTGSDAVQVRFRYSGDGWDWYSQVDDVAINCAGVISHTVSASVGSGQGSISPSGAQAVDHGNSLQFTLEADPGHGVDSVGGTCGGSLSGQIFTTDPVEGDCSVEAFFDVIVDELFEDQFEPQQP</sequence>
<keyword evidence="9" id="KW-0862">Zinc</keyword>
<proteinExistence type="inferred from homology"/>
<evidence type="ECO:0000256" key="12">
    <source>
        <dbReference type="SAM" id="MobiDB-lite"/>
    </source>
</evidence>
<comment type="subcellular location">
    <subcellularLocation>
        <location evidence="2">Secreted</location>
    </subcellularLocation>
</comment>
<name>A0A3E1K9G0_9GAMM</name>
<dbReference type="InterPro" id="IPR011096">
    <property type="entry name" value="FTP_domain"/>
</dbReference>
<evidence type="ECO:0000256" key="2">
    <source>
        <dbReference type="ARBA" id="ARBA00004613"/>
    </source>
</evidence>
<evidence type="ECO:0000259" key="14">
    <source>
        <dbReference type="Pfam" id="PF07504"/>
    </source>
</evidence>
<dbReference type="EMBL" id="QUZK01000032">
    <property type="protein sequence ID" value="RFF30755.1"/>
    <property type="molecule type" value="Genomic_DNA"/>
</dbReference>
<dbReference type="GO" id="GO:0006508">
    <property type="term" value="P:proteolysis"/>
    <property type="evidence" value="ECO:0007669"/>
    <property type="project" value="UniProtKB-KW"/>
</dbReference>
<gene>
    <name evidence="15" type="ORF">DZC52_06830</name>
</gene>
<reference evidence="15 16" key="1">
    <citation type="submission" date="2018-08" db="EMBL/GenBank/DDBJ databases">
        <title>Wenzhouxiangella salilacus sp. nov., a novel bacterium isolated from a saline lake in Xinjiang Province, China.</title>
        <authorList>
            <person name="Han S."/>
        </authorList>
    </citation>
    <scope>NUCLEOTIDE SEQUENCE [LARGE SCALE GENOMIC DNA]</scope>
    <source>
        <strain evidence="15 16">XDB06</strain>
    </source>
</reference>
<keyword evidence="8" id="KW-0378">Hydrolase</keyword>
<dbReference type="InterPro" id="IPR013783">
    <property type="entry name" value="Ig-like_fold"/>
</dbReference>
<dbReference type="AlphaFoldDB" id="A0A3E1K9G0"/>
<dbReference type="Proteomes" id="UP000260351">
    <property type="component" value="Unassembled WGS sequence"/>
</dbReference>
<accession>A0A3E1K9G0</accession>
<evidence type="ECO:0000256" key="10">
    <source>
        <dbReference type="ARBA" id="ARBA00023049"/>
    </source>
</evidence>
<evidence type="ECO:0000256" key="9">
    <source>
        <dbReference type="ARBA" id="ARBA00022833"/>
    </source>
</evidence>
<dbReference type="PANTHER" id="PTHR33478:SF1">
    <property type="entry name" value="EXTRACELLULAR METALLOPROTEINASE MEP"/>
    <property type="match status" value="1"/>
</dbReference>
<dbReference type="GO" id="GO:0004222">
    <property type="term" value="F:metalloendopeptidase activity"/>
    <property type="evidence" value="ECO:0007669"/>
    <property type="project" value="InterPro"/>
</dbReference>
<comment type="similarity">
    <text evidence="3">Belongs to the peptidase M36 family.</text>
</comment>
<dbReference type="Gene3D" id="2.60.120.200">
    <property type="match status" value="1"/>
</dbReference>
<keyword evidence="7 13" id="KW-0732">Signal</keyword>
<dbReference type="InterPro" id="IPR050371">
    <property type="entry name" value="Fungal_virulence_M36"/>
</dbReference>
<evidence type="ECO:0000256" key="3">
    <source>
        <dbReference type="ARBA" id="ARBA00006006"/>
    </source>
</evidence>
<dbReference type="PROSITE" id="PS51257">
    <property type="entry name" value="PROKAR_LIPOPROTEIN"/>
    <property type="match status" value="1"/>
</dbReference>
<dbReference type="Pfam" id="PF07504">
    <property type="entry name" value="FTP"/>
    <property type="match status" value="1"/>
</dbReference>
<dbReference type="PANTHER" id="PTHR33478">
    <property type="entry name" value="EXTRACELLULAR METALLOPROTEINASE MEP"/>
    <property type="match status" value="1"/>
</dbReference>
<keyword evidence="10" id="KW-0482">Metalloprotease</keyword>
<comment type="caution">
    <text evidence="15">The sequence shown here is derived from an EMBL/GenBank/DDBJ whole genome shotgun (WGS) entry which is preliminary data.</text>
</comment>
<evidence type="ECO:0000256" key="4">
    <source>
        <dbReference type="ARBA" id="ARBA00022525"/>
    </source>
</evidence>
<dbReference type="InterPro" id="IPR001842">
    <property type="entry name" value="Peptidase_M36"/>
</dbReference>
<keyword evidence="11" id="KW-0865">Zymogen</keyword>
<dbReference type="SUPFAM" id="SSF49265">
    <property type="entry name" value="Fibronectin type III"/>
    <property type="match status" value="1"/>
</dbReference>
<feature type="domain" description="FTP" evidence="14">
    <location>
        <begin position="63"/>
        <end position="109"/>
    </location>
</feature>
<feature type="signal peptide" evidence="13">
    <location>
        <begin position="1"/>
        <end position="26"/>
    </location>
</feature>
<keyword evidence="6" id="KW-0479">Metal-binding</keyword>
<dbReference type="Gene3D" id="2.60.40.10">
    <property type="entry name" value="Immunoglobulins"/>
    <property type="match status" value="1"/>
</dbReference>
<organism evidence="15 16">
    <name type="scientific">Wenzhouxiangella sediminis</name>
    <dbReference type="NCBI Taxonomy" id="1792836"/>
    <lineage>
        <taxon>Bacteria</taxon>
        <taxon>Pseudomonadati</taxon>
        <taxon>Pseudomonadota</taxon>
        <taxon>Gammaproteobacteria</taxon>
        <taxon>Chromatiales</taxon>
        <taxon>Wenzhouxiangellaceae</taxon>
        <taxon>Wenzhouxiangella</taxon>
    </lineage>
</organism>
<feature type="region of interest" description="Disordered" evidence="12">
    <location>
        <begin position="406"/>
        <end position="427"/>
    </location>
</feature>
<evidence type="ECO:0000256" key="11">
    <source>
        <dbReference type="ARBA" id="ARBA00023145"/>
    </source>
</evidence>
<feature type="chain" id="PRO_5017562821" description="FTP domain-containing protein" evidence="13">
    <location>
        <begin position="27"/>
        <end position="1101"/>
    </location>
</feature>
<evidence type="ECO:0000256" key="6">
    <source>
        <dbReference type="ARBA" id="ARBA00022723"/>
    </source>
</evidence>
<evidence type="ECO:0000256" key="13">
    <source>
        <dbReference type="SAM" id="SignalP"/>
    </source>
</evidence>
<feature type="region of interest" description="Disordered" evidence="12">
    <location>
        <begin position="230"/>
        <end position="256"/>
    </location>
</feature>
<keyword evidence="16" id="KW-1185">Reference proteome</keyword>
<evidence type="ECO:0000256" key="7">
    <source>
        <dbReference type="ARBA" id="ARBA00022729"/>
    </source>
</evidence>
<dbReference type="InterPro" id="IPR027268">
    <property type="entry name" value="Peptidase_M4/M1_CTD_sf"/>
</dbReference>
<keyword evidence="5" id="KW-0645">Protease</keyword>
<dbReference type="GO" id="GO:0008270">
    <property type="term" value="F:zinc ion binding"/>
    <property type="evidence" value="ECO:0007669"/>
    <property type="project" value="InterPro"/>
</dbReference>
<evidence type="ECO:0000256" key="8">
    <source>
        <dbReference type="ARBA" id="ARBA00022801"/>
    </source>
</evidence>